<dbReference type="PRINTS" id="PR00051">
    <property type="entry name" value="DNAA"/>
</dbReference>
<dbReference type="InterPro" id="IPR003593">
    <property type="entry name" value="AAA+_ATPase"/>
</dbReference>
<dbReference type="GO" id="GO:0005886">
    <property type="term" value="C:plasma membrane"/>
    <property type="evidence" value="ECO:0007669"/>
    <property type="project" value="TreeGrafter"/>
</dbReference>
<dbReference type="InterPro" id="IPR020591">
    <property type="entry name" value="Chromosome_initiator_DnaA-like"/>
</dbReference>
<feature type="binding site" evidence="8">
    <location>
        <position position="157"/>
    </location>
    <ligand>
        <name>ATP</name>
        <dbReference type="ChEBI" id="CHEBI:30616"/>
    </ligand>
</feature>
<keyword evidence="5 8" id="KW-0067">ATP-binding</keyword>
<feature type="binding site" evidence="8">
    <location>
        <position position="159"/>
    </location>
    <ligand>
        <name>ATP</name>
        <dbReference type="ChEBI" id="CHEBI:30616"/>
    </ligand>
</feature>
<dbReference type="eggNOG" id="COG0593">
    <property type="taxonomic scope" value="Bacteria"/>
</dbReference>
<dbReference type="InterPro" id="IPR013159">
    <property type="entry name" value="DnaA_C"/>
</dbReference>
<dbReference type="InterPro" id="IPR027417">
    <property type="entry name" value="P-loop_NTPase"/>
</dbReference>
<dbReference type="PANTHER" id="PTHR30050:SF2">
    <property type="entry name" value="CHROMOSOMAL REPLICATION INITIATOR PROTEIN DNAA"/>
    <property type="match status" value="1"/>
</dbReference>
<accession>S7V2S6</accession>
<comment type="function">
    <text evidence="8 10">Plays an essential role in the initiation and regulation of chromosomal replication. ATP-DnaA binds to the origin of replication (oriC) to initiate formation of the DNA replication initiation complex once per cell cycle. Binds the DnaA box (a 9 base pair repeat at the origin) and separates the double-stranded (ds)DNA. Forms a right-handed helical filament on oriC DNA; dsDNA binds to the exterior of the filament while single-stranded (ss)DNA is stabiized in the filament's interior. The ATP-DnaA-oriC complex binds and stabilizes one strand of the AT-rich DNA unwinding element (DUE), permitting loading of DNA polymerase. After initiation quickly degrades to an ADP-DnaA complex that is not apt for DNA replication. Binds acidic phospholipids.</text>
</comment>
<dbReference type="GO" id="GO:0003688">
    <property type="term" value="F:DNA replication origin binding"/>
    <property type="evidence" value="ECO:0007669"/>
    <property type="project" value="UniProtKB-UniRule"/>
</dbReference>
<dbReference type="Pfam" id="PF00308">
    <property type="entry name" value="Bac_DnaA"/>
    <property type="match status" value="1"/>
</dbReference>
<dbReference type="Gene3D" id="1.10.8.60">
    <property type="match status" value="1"/>
</dbReference>
<dbReference type="InterPro" id="IPR024633">
    <property type="entry name" value="DnaA_N_dom"/>
</dbReference>
<evidence type="ECO:0000256" key="11">
    <source>
        <dbReference type="RuleBase" id="RU004227"/>
    </source>
</evidence>
<dbReference type="InterPro" id="IPR010921">
    <property type="entry name" value="Trp_repressor/repl_initiator"/>
</dbReference>
<dbReference type="EMBL" id="ATHJ01000094">
    <property type="protein sequence ID" value="EPR38963.1"/>
    <property type="molecule type" value="Genomic_DNA"/>
</dbReference>
<dbReference type="Gene3D" id="1.10.1750.10">
    <property type="match status" value="1"/>
</dbReference>
<evidence type="ECO:0000313" key="14">
    <source>
        <dbReference type="EMBL" id="EPR38963.1"/>
    </source>
</evidence>
<evidence type="ECO:0000259" key="13">
    <source>
        <dbReference type="SMART" id="SM00760"/>
    </source>
</evidence>
<reference evidence="14 15" key="1">
    <citation type="journal article" date="2013" name="Genome Announc.">
        <title>Draft genome sequences for three mercury-methylating, sulfate-reducing bacteria.</title>
        <authorList>
            <person name="Brown S.D."/>
            <person name="Hurt R.A.Jr."/>
            <person name="Gilmour C.C."/>
            <person name="Elias D.A."/>
        </authorList>
    </citation>
    <scope>NUCLEOTIDE SEQUENCE [LARGE SCALE GENOMIC DNA]</scope>
    <source>
        <strain evidence="14 15">DSM 2059</strain>
    </source>
</reference>
<dbReference type="CDD" id="cd06571">
    <property type="entry name" value="Bac_DnaA_C"/>
    <property type="match status" value="1"/>
</dbReference>
<dbReference type="InterPro" id="IPR001957">
    <property type="entry name" value="Chromosome_initiator_DnaA"/>
</dbReference>
<proteinExistence type="inferred from homology"/>
<dbReference type="InterPro" id="IPR038454">
    <property type="entry name" value="DnaA_N_sf"/>
</dbReference>
<dbReference type="GO" id="GO:0005737">
    <property type="term" value="C:cytoplasm"/>
    <property type="evidence" value="ECO:0007669"/>
    <property type="project" value="UniProtKB-SubCell"/>
</dbReference>
<dbReference type="SMART" id="SM00760">
    <property type="entry name" value="Bac_DnaA_C"/>
    <property type="match status" value="1"/>
</dbReference>
<name>S7V2S6_DESML</name>
<comment type="similarity">
    <text evidence="1 8 11">Belongs to the DnaA family.</text>
</comment>
<feature type="domain" description="Chromosomal replication initiator DnaA C-terminal" evidence="13">
    <location>
        <begin position="357"/>
        <end position="425"/>
    </location>
</feature>
<gene>
    <name evidence="8" type="primary">dnaA</name>
    <name evidence="14" type="ORF">dsmv_0373</name>
</gene>
<keyword evidence="2 8" id="KW-0963">Cytoplasm</keyword>
<comment type="domain">
    <text evidence="8">Domain I is involved in oligomerization and binding regulators, domain II is flexibile and of varying length in different bacteria, domain III forms the AAA+ region, while domain IV binds dsDNA.</text>
</comment>
<comment type="subcellular location">
    <subcellularLocation>
        <location evidence="8">Cytoplasm</location>
    </subcellularLocation>
</comment>
<keyword evidence="4 8" id="KW-0547">Nucleotide-binding</keyword>
<dbReference type="RefSeq" id="WP_020877035.1">
    <property type="nucleotide sequence ID" value="NZ_ATHJ01000094.1"/>
</dbReference>
<comment type="caution">
    <text evidence="8">Lacks conserved residue(s) required for the propagation of feature annotation.</text>
</comment>
<dbReference type="GO" id="GO:0008289">
    <property type="term" value="F:lipid binding"/>
    <property type="evidence" value="ECO:0007669"/>
    <property type="project" value="UniProtKB-KW"/>
</dbReference>
<dbReference type="STRING" id="897.B2D07_05375"/>
<comment type="subunit">
    <text evidence="8">Oligomerizes as a right-handed, spiral filament on DNA at oriC.</text>
</comment>
<keyword evidence="15" id="KW-1185">Reference proteome</keyword>
<dbReference type="NCBIfam" id="TIGR00362">
    <property type="entry name" value="DnaA"/>
    <property type="match status" value="1"/>
</dbReference>
<comment type="caution">
    <text evidence="14">The sequence shown here is derived from an EMBL/GenBank/DDBJ whole genome shotgun (WGS) entry which is preliminary data.</text>
</comment>
<evidence type="ECO:0000256" key="9">
    <source>
        <dbReference type="NCBIfam" id="TIGR00362"/>
    </source>
</evidence>
<dbReference type="HAMAP" id="MF_00377">
    <property type="entry name" value="DnaA_bact"/>
    <property type="match status" value="1"/>
</dbReference>
<evidence type="ECO:0000256" key="1">
    <source>
        <dbReference type="ARBA" id="ARBA00006583"/>
    </source>
</evidence>
<evidence type="ECO:0000256" key="4">
    <source>
        <dbReference type="ARBA" id="ARBA00022741"/>
    </source>
</evidence>
<dbReference type="GO" id="GO:0006275">
    <property type="term" value="P:regulation of DNA replication"/>
    <property type="evidence" value="ECO:0007669"/>
    <property type="project" value="UniProtKB-UniRule"/>
</dbReference>
<dbReference type="SUPFAM" id="SSF48295">
    <property type="entry name" value="TrpR-like"/>
    <property type="match status" value="1"/>
</dbReference>
<feature type="region of interest" description="Domain I, interacts with DnaA modulators" evidence="8">
    <location>
        <begin position="1"/>
        <end position="97"/>
    </location>
</feature>
<dbReference type="Gene3D" id="3.30.300.180">
    <property type="match status" value="1"/>
</dbReference>
<evidence type="ECO:0000256" key="5">
    <source>
        <dbReference type="ARBA" id="ARBA00022840"/>
    </source>
</evidence>
<evidence type="ECO:0000256" key="10">
    <source>
        <dbReference type="RuleBase" id="RU000577"/>
    </source>
</evidence>
<evidence type="ECO:0000259" key="12">
    <source>
        <dbReference type="SMART" id="SM00382"/>
    </source>
</evidence>
<dbReference type="InterPro" id="IPR013317">
    <property type="entry name" value="DnaA_dom"/>
</dbReference>
<dbReference type="Pfam" id="PF08299">
    <property type="entry name" value="Bac_DnaA_C"/>
    <property type="match status" value="1"/>
</dbReference>
<evidence type="ECO:0000256" key="7">
    <source>
        <dbReference type="ARBA" id="ARBA00023125"/>
    </source>
</evidence>
<dbReference type="SUPFAM" id="SSF52540">
    <property type="entry name" value="P-loop containing nucleoside triphosphate hydrolases"/>
    <property type="match status" value="1"/>
</dbReference>
<keyword evidence="3 8" id="KW-0235">DNA replication</keyword>
<dbReference type="OrthoDB" id="9807019at2"/>
<protein>
    <recommendedName>
        <fullName evidence="8 9">Chromosomal replication initiator protein DnaA</fullName>
    </recommendedName>
</protein>
<keyword evidence="6 8" id="KW-0446">Lipid-binding</keyword>
<dbReference type="CDD" id="cd00009">
    <property type="entry name" value="AAA"/>
    <property type="match status" value="1"/>
</dbReference>
<dbReference type="AlphaFoldDB" id="S7V2S6"/>
<feature type="binding site" evidence="8">
    <location>
        <position position="161"/>
    </location>
    <ligand>
        <name>ATP</name>
        <dbReference type="ChEBI" id="CHEBI:30616"/>
    </ligand>
</feature>
<sequence length="449" mass="51042">MEDIWKNVKAVVKKEIPAHSFRMWIEPVEFVKADGNTIVLSCPNFFAKKRVMDHYGAMIEALFKKDTGKNCSISIEIASRQNSVRRRSDANELRIEPQLELPSMPPPPSSGRLLRKNFTFDRFVVGSNSNFAYSAALSLASRQGINHNSLFLMSQTGLGKSHLSQAIGHHILSHFPTENVYYITAEDFTNEMIRAFRNDAIEQFKLKYRNQCDVLLLEDVHFLTGKERTQMELAQALDYLIDADKKIIFTSCHLPAEIPNMSEQLKSRLARSLISHIEIPDFQTRIKILKRKMVEHGCMLPSSVTEYLAGELSENVRQLESGLIGVTAKASLLGEPIDLRLAESVVRNITQRKQAITVDYIKKLVCRQFKISVEEIVSPSRKRAIVRPRQVAIYLARKYTDQPLQAIGKSFNRYHGTALHSIAAVEKGIRSDGSLKKQLEFLCERIESH</sequence>
<evidence type="ECO:0000256" key="6">
    <source>
        <dbReference type="ARBA" id="ARBA00023121"/>
    </source>
</evidence>
<dbReference type="Pfam" id="PF11638">
    <property type="entry name" value="DnaA_N"/>
    <property type="match status" value="1"/>
</dbReference>
<dbReference type="PATRIC" id="fig|1121405.3.peg.2766"/>
<evidence type="ECO:0000313" key="15">
    <source>
        <dbReference type="Proteomes" id="UP000014977"/>
    </source>
</evidence>
<feature type="region of interest" description="Domain IV, binds dsDNA" evidence="8">
    <location>
        <begin position="331"/>
        <end position="449"/>
    </location>
</feature>
<dbReference type="Gene3D" id="3.40.50.300">
    <property type="entry name" value="P-loop containing nucleotide triphosphate hydrolases"/>
    <property type="match status" value="1"/>
</dbReference>
<feature type="binding site" evidence="8">
    <location>
        <position position="160"/>
    </location>
    <ligand>
        <name>ATP</name>
        <dbReference type="ChEBI" id="CHEBI:30616"/>
    </ligand>
</feature>
<organism evidence="14 15">
    <name type="scientific">Desulfococcus multivorans DSM 2059</name>
    <dbReference type="NCBI Taxonomy" id="1121405"/>
    <lineage>
        <taxon>Bacteria</taxon>
        <taxon>Pseudomonadati</taxon>
        <taxon>Thermodesulfobacteriota</taxon>
        <taxon>Desulfobacteria</taxon>
        <taxon>Desulfobacterales</taxon>
        <taxon>Desulfococcaceae</taxon>
        <taxon>Desulfococcus</taxon>
    </lineage>
</organism>
<dbReference type="GO" id="GO:0006270">
    <property type="term" value="P:DNA replication initiation"/>
    <property type="evidence" value="ECO:0007669"/>
    <property type="project" value="UniProtKB-UniRule"/>
</dbReference>
<dbReference type="PANTHER" id="PTHR30050">
    <property type="entry name" value="CHROMOSOMAL REPLICATION INITIATOR PROTEIN DNAA"/>
    <property type="match status" value="1"/>
</dbReference>
<dbReference type="GO" id="GO:0005524">
    <property type="term" value="F:ATP binding"/>
    <property type="evidence" value="ECO:0007669"/>
    <property type="project" value="UniProtKB-UniRule"/>
</dbReference>
<evidence type="ECO:0000256" key="8">
    <source>
        <dbReference type="HAMAP-Rule" id="MF_00377"/>
    </source>
</evidence>
<feature type="domain" description="AAA+ ATPase" evidence="12">
    <location>
        <begin position="146"/>
        <end position="281"/>
    </location>
</feature>
<dbReference type="Proteomes" id="UP000014977">
    <property type="component" value="Unassembled WGS sequence"/>
</dbReference>
<evidence type="ECO:0000256" key="3">
    <source>
        <dbReference type="ARBA" id="ARBA00022705"/>
    </source>
</evidence>
<dbReference type="SMART" id="SM00382">
    <property type="entry name" value="AAA"/>
    <property type="match status" value="1"/>
</dbReference>
<evidence type="ECO:0000256" key="2">
    <source>
        <dbReference type="ARBA" id="ARBA00022490"/>
    </source>
</evidence>
<keyword evidence="7 8" id="KW-0238">DNA-binding</keyword>